<dbReference type="PROSITE" id="PS00409">
    <property type="entry name" value="PROKAR_NTER_METHYL"/>
    <property type="match status" value="1"/>
</dbReference>
<protein>
    <submittedName>
        <fullName evidence="2">Type II secretion system protein</fullName>
    </submittedName>
</protein>
<reference evidence="2 3" key="1">
    <citation type="submission" date="2018-11" db="EMBL/GenBank/DDBJ databases">
        <title>Photobacterium sp. BEI247 sp. nov., a marine bacterium isolated from Yongle Blue Hole in the South China Sea.</title>
        <authorList>
            <person name="Wang X."/>
        </authorList>
    </citation>
    <scope>NUCLEOTIDE SEQUENCE [LARGE SCALE GENOMIC DNA]</scope>
    <source>
        <strain evidence="3">BEI247</strain>
    </source>
</reference>
<keyword evidence="1" id="KW-0472">Membrane</keyword>
<keyword evidence="1" id="KW-1133">Transmembrane helix</keyword>
<dbReference type="InterPro" id="IPR012902">
    <property type="entry name" value="N_methyl_site"/>
</dbReference>
<dbReference type="Pfam" id="PF07963">
    <property type="entry name" value="N_methyl"/>
    <property type="match status" value="1"/>
</dbReference>
<dbReference type="SUPFAM" id="SSF54523">
    <property type="entry name" value="Pili subunits"/>
    <property type="match status" value="1"/>
</dbReference>
<sequence>MKRQGGFTLIELVVVIVILGILAVTAAPKFMNFQDDARIASLQGLKGGIDGGASIVFGKAALTGKDSGKKSDTPAAVVEGIKTHYGYPTAATDGIKLAVTGLDSDDWVMAFGTEGTGPTATSNGAFTLTSKKPSTLNYANVIATKCYVKYSEATGSTADKAAKTTIVTTGCN</sequence>
<dbReference type="Proteomes" id="UP000287563">
    <property type="component" value="Unassembled WGS sequence"/>
</dbReference>
<accession>A0A3S4TJE5</accession>
<evidence type="ECO:0000313" key="2">
    <source>
        <dbReference type="EMBL" id="RWX53846.1"/>
    </source>
</evidence>
<evidence type="ECO:0000313" key="3">
    <source>
        <dbReference type="Proteomes" id="UP000287563"/>
    </source>
</evidence>
<dbReference type="OrthoDB" id="5902365at2"/>
<dbReference type="NCBIfam" id="TIGR02532">
    <property type="entry name" value="IV_pilin_GFxxxE"/>
    <property type="match status" value="1"/>
</dbReference>
<dbReference type="RefSeq" id="WP_128785500.1">
    <property type="nucleotide sequence ID" value="NZ_JAKJSG010000040.1"/>
</dbReference>
<gene>
    <name evidence="2" type="ORF">EDI28_19315</name>
</gene>
<feature type="transmembrane region" description="Helical" evidence="1">
    <location>
        <begin position="7"/>
        <end position="27"/>
    </location>
</feature>
<keyword evidence="3" id="KW-1185">Reference proteome</keyword>
<proteinExistence type="predicted"/>
<dbReference type="Gene3D" id="3.30.700.10">
    <property type="entry name" value="Glycoprotein, Type 4 Pilin"/>
    <property type="match status" value="1"/>
</dbReference>
<dbReference type="AlphaFoldDB" id="A0A3S4TJE5"/>
<organism evidence="2 3">
    <name type="scientific">Photobacterium chitinilyticum</name>
    <dbReference type="NCBI Taxonomy" id="2485123"/>
    <lineage>
        <taxon>Bacteria</taxon>
        <taxon>Pseudomonadati</taxon>
        <taxon>Pseudomonadota</taxon>
        <taxon>Gammaproteobacteria</taxon>
        <taxon>Vibrionales</taxon>
        <taxon>Vibrionaceae</taxon>
        <taxon>Photobacterium</taxon>
    </lineage>
</organism>
<name>A0A3S4TJE5_9GAMM</name>
<evidence type="ECO:0000256" key="1">
    <source>
        <dbReference type="SAM" id="Phobius"/>
    </source>
</evidence>
<comment type="caution">
    <text evidence="2">The sequence shown here is derived from an EMBL/GenBank/DDBJ whole genome shotgun (WGS) entry which is preliminary data.</text>
</comment>
<dbReference type="InterPro" id="IPR045584">
    <property type="entry name" value="Pilin-like"/>
</dbReference>
<dbReference type="EMBL" id="RJLM01000010">
    <property type="protein sequence ID" value="RWX53846.1"/>
    <property type="molecule type" value="Genomic_DNA"/>
</dbReference>
<keyword evidence="1" id="KW-0812">Transmembrane</keyword>